<dbReference type="CDD" id="cd08432">
    <property type="entry name" value="PBP2_GcdR_TrpI_HvrB_AmpR_like"/>
    <property type="match status" value="1"/>
</dbReference>
<keyword evidence="2" id="KW-0805">Transcription regulation</keyword>
<evidence type="ECO:0000256" key="4">
    <source>
        <dbReference type="ARBA" id="ARBA00023163"/>
    </source>
</evidence>
<dbReference type="Pfam" id="PF00126">
    <property type="entry name" value="HTH_1"/>
    <property type="match status" value="1"/>
</dbReference>
<evidence type="ECO:0000256" key="2">
    <source>
        <dbReference type="ARBA" id="ARBA00023015"/>
    </source>
</evidence>
<dbReference type="Proteomes" id="UP001629214">
    <property type="component" value="Unassembled WGS sequence"/>
</dbReference>
<dbReference type="InterPro" id="IPR000847">
    <property type="entry name" value="LysR_HTH_N"/>
</dbReference>
<dbReference type="Gene3D" id="1.10.10.10">
    <property type="entry name" value="Winged helix-like DNA-binding domain superfamily/Winged helix DNA-binding domain"/>
    <property type="match status" value="1"/>
</dbReference>
<dbReference type="SUPFAM" id="SSF53850">
    <property type="entry name" value="Periplasmic binding protein-like II"/>
    <property type="match status" value="1"/>
</dbReference>
<dbReference type="SUPFAM" id="SSF46785">
    <property type="entry name" value="Winged helix' DNA-binding domain"/>
    <property type="match status" value="1"/>
</dbReference>
<dbReference type="PROSITE" id="PS50931">
    <property type="entry name" value="HTH_LYSR"/>
    <property type="match status" value="1"/>
</dbReference>
<dbReference type="PANTHER" id="PTHR30537:SF5">
    <property type="entry name" value="HTH-TYPE TRANSCRIPTIONAL ACTIVATOR TTDR-RELATED"/>
    <property type="match status" value="1"/>
</dbReference>
<dbReference type="EMBL" id="JAQQFR010000010">
    <property type="protein sequence ID" value="MFL9879863.1"/>
    <property type="molecule type" value="Genomic_DNA"/>
</dbReference>
<dbReference type="InterPro" id="IPR036388">
    <property type="entry name" value="WH-like_DNA-bd_sf"/>
</dbReference>
<proteinExistence type="inferred from homology"/>
<dbReference type="InterPro" id="IPR036390">
    <property type="entry name" value="WH_DNA-bd_sf"/>
</dbReference>
<reference evidence="6 7" key="1">
    <citation type="journal article" date="2024" name="Chem. Sci.">
        <title>Discovery of megapolipeptins by genome mining of a Burkholderiales bacteria collection.</title>
        <authorList>
            <person name="Paulo B.S."/>
            <person name="Recchia M.J.J."/>
            <person name="Lee S."/>
            <person name="Fergusson C.H."/>
            <person name="Romanowski S.B."/>
            <person name="Hernandez A."/>
            <person name="Krull N."/>
            <person name="Liu D.Y."/>
            <person name="Cavanagh H."/>
            <person name="Bos A."/>
            <person name="Gray C.A."/>
            <person name="Murphy B.T."/>
            <person name="Linington R.G."/>
            <person name="Eustaquio A.S."/>
        </authorList>
    </citation>
    <scope>NUCLEOTIDE SEQUENCE [LARGE SCALE GENOMIC DNA]</scope>
    <source>
        <strain evidence="6 7">RL21-008-BIB-B</strain>
    </source>
</reference>
<dbReference type="PRINTS" id="PR00039">
    <property type="entry name" value="HTHLYSR"/>
</dbReference>
<comment type="caution">
    <text evidence="6">The sequence shown here is derived from an EMBL/GenBank/DDBJ whole genome shotgun (WGS) entry which is preliminary data.</text>
</comment>
<keyword evidence="3" id="KW-0238">DNA-binding</keyword>
<evidence type="ECO:0000313" key="7">
    <source>
        <dbReference type="Proteomes" id="UP001629214"/>
    </source>
</evidence>
<feature type="domain" description="HTH lysR-type" evidence="5">
    <location>
        <begin position="10"/>
        <end position="62"/>
    </location>
</feature>
<evidence type="ECO:0000256" key="1">
    <source>
        <dbReference type="ARBA" id="ARBA00009437"/>
    </source>
</evidence>
<dbReference type="RefSeq" id="WP_408168954.1">
    <property type="nucleotide sequence ID" value="NZ_JAQQFR010000010.1"/>
</dbReference>
<sequence length="306" mass="33744">MRKLPSFFSLRAFEAAARLQSFALASEELHLSPSAISHQVRGLETYFGKSLFTRSFRRVELTADGRRLQDQLSVAFDLMEAACEELGPARRSDALAVHCSPSFAAKWLGPRLPRFMQQYPDINISMSSGAEPMDLLRHEELDLTIAYGNAPTRAGIVSEAIGSETIVPLCSPALLRDRAVPALVDIAAMTLIQSTLNPVRWSDWFALNGMKLPPGRPMPSFDRASLALAAAVNQVGIALESTRLAEQEIANGELVTLSGGTLKSVWRETHFLSYREAEKNSKNIVRFRDWLFSQAGLHQQNQATGS</sequence>
<comment type="similarity">
    <text evidence="1">Belongs to the LysR transcriptional regulatory family.</text>
</comment>
<gene>
    <name evidence="6" type="ORF">PQR63_15795</name>
</gene>
<evidence type="ECO:0000313" key="6">
    <source>
        <dbReference type="EMBL" id="MFL9879863.1"/>
    </source>
</evidence>
<organism evidence="6 7">
    <name type="scientific">Herbaspirillum rhizosphaerae</name>
    <dbReference type="NCBI Taxonomy" id="346179"/>
    <lineage>
        <taxon>Bacteria</taxon>
        <taxon>Pseudomonadati</taxon>
        <taxon>Pseudomonadota</taxon>
        <taxon>Betaproteobacteria</taxon>
        <taxon>Burkholderiales</taxon>
        <taxon>Oxalobacteraceae</taxon>
        <taxon>Herbaspirillum</taxon>
    </lineage>
</organism>
<evidence type="ECO:0000259" key="5">
    <source>
        <dbReference type="PROSITE" id="PS50931"/>
    </source>
</evidence>
<dbReference type="InterPro" id="IPR058163">
    <property type="entry name" value="LysR-type_TF_proteobact-type"/>
</dbReference>
<evidence type="ECO:0000256" key="3">
    <source>
        <dbReference type="ARBA" id="ARBA00023125"/>
    </source>
</evidence>
<dbReference type="Pfam" id="PF03466">
    <property type="entry name" value="LysR_substrate"/>
    <property type="match status" value="1"/>
</dbReference>
<name>A0ABW8ZAE7_9BURK</name>
<keyword evidence="4" id="KW-0804">Transcription</keyword>
<keyword evidence="7" id="KW-1185">Reference proteome</keyword>
<accession>A0ABW8ZAE7</accession>
<dbReference type="PANTHER" id="PTHR30537">
    <property type="entry name" value="HTH-TYPE TRANSCRIPTIONAL REGULATOR"/>
    <property type="match status" value="1"/>
</dbReference>
<protein>
    <submittedName>
        <fullName evidence="6">LysR substrate-binding domain-containing protein</fullName>
    </submittedName>
</protein>
<dbReference type="Gene3D" id="3.40.190.10">
    <property type="entry name" value="Periplasmic binding protein-like II"/>
    <property type="match status" value="2"/>
</dbReference>
<dbReference type="InterPro" id="IPR005119">
    <property type="entry name" value="LysR_subst-bd"/>
</dbReference>